<dbReference type="InterPro" id="IPR026580">
    <property type="entry name" value="DivIB"/>
</dbReference>
<dbReference type="GO" id="GO:0032153">
    <property type="term" value="C:cell division site"/>
    <property type="evidence" value="ECO:0007669"/>
    <property type="project" value="UniProtKB-UniRule"/>
</dbReference>
<dbReference type="OrthoDB" id="1819027at2"/>
<feature type="compositionally biased region" description="Polar residues" evidence="9">
    <location>
        <begin position="261"/>
        <end position="271"/>
    </location>
</feature>
<dbReference type="AlphaFoldDB" id="A0A240C0X9"/>
<proteinExistence type="inferred from homology"/>
<keyword evidence="7 8" id="KW-0131">Cell cycle</keyword>
<feature type="transmembrane region" description="Helical" evidence="8">
    <location>
        <begin position="27"/>
        <end position="47"/>
    </location>
</feature>
<reference evidence="14" key="3">
    <citation type="journal article" date="2019" name="Int. J. Syst. Evol. Microbiol.">
        <title>The Global Catalogue of Microorganisms (GCM) 10K type strain sequencing project: providing services to taxonomists for standard genome sequencing and annotation.</title>
        <authorList>
            <consortium name="The Broad Institute Genomics Platform"/>
            <consortium name="The Broad Institute Genome Sequencing Center for Infectious Disease"/>
            <person name="Wu L."/>
            <person name="Ma J."/>
        </authorList>
    </citation>
    <scope>NUCLEOTIDE SEQUENCE [LARGE SCALE GENOMIC DNA]</scope>
    <source>
        <strain evidence="14">CCM 4175</strain>
    </source>
</reference>
<reference evidence="11" key="1">
    <citation type="journal article" date="2014" name="Int. J. Syst. Evol. Microbiol.">
        <title>Complete genome of a new Firmicutes species belonging to the dominant human colonic microbiota ('Ruminococcus bicirculans') reveals two chromosomes and a selective capacity to utilize plant glucans.</title>
        <authorList>
            <consortium name="NISC Comparative Sequencing Program"/>
            <person name="Wegmann U."/>
            <person name="Louis P."/>
            <person name="Goesmann A."/>
            <person name="Henrissat B."/>
            <person name="Duncan S.H."/>
            <person name="Flint H.J."/>
        </authorList>
    </citation>
    <scope>NUCLEOTIDE SEQUENCE</scope>
    <source>
        <strain evidence="11">CCM 4175</strain>
    </source>
</reference>
<dbReference type="GO" id="GO:0005886">
    <property type="term" value="C:plasma membrane"/>
    <property type="evidence" value="ECO:0007669"/>
    <property type="project" value="UniProtKB-SubCell"/>
</dbReference>
<name>A0A240C0X9_9STAP</name>
<dbReference type="Proteomes" id="UP000243706">
    <property type="component" value="Chromosome 1"/>
</dbReference>
<sequence length="297" mass="34061">MTEKNPKVDQTFLKEKRHRQLKKRRRIQLGVVLGLILIVIAILAYMYTPISLVKQVNVHGNHYVATERIKKDLKLDKETRVYSYDSGKAETRIETHPLIKEANIRKGLFDSLDIQIKEHKIVGIVTVKGKEVPVIENGRILKSYNEALPNEAPYLQGFKGTEKQKLVEALEKMNRTTRAQISEIVYEPKKNQPHLIRLYMRDGIEVLGNTKTIAQKLKYYPSMSQALDKDESGQLKRSGYIDLSVGATFIPYDNDEKGNDDSASSQQVENKTQLEDEAKNELQKALNKIKERDQEAQ</sequence>
<protein>
    <recommendedName>
        <fullName evidence="8">Cell division protein DivIB</fullName>
    </recommendedName>
</protein>
<evidence type="ECO:0000313" key="14">
    <source>
        <dbReference type="Proteomes" id="UP000652995"/>
    </source>
</evidence>
<dbReference type="EMBL" id="BMCB01000001">
    <property type="protein sequence ID" value="GGA81185.1"/>
    <property type="molecule type" value="Genomic_DNA"/>
</dbReference>
<dbReference type="RefSeq" id="WP_095116223.1">
    <property type="nucleotide sequence ID" value="NZ_BMCB01000001.1"/>
</dbReference>
<reference evidence="11" key="4">
    <citation type="submission" date="2024-05" db="EMBL/GenBank/DDBJ databases">
        <authorList>
            <person name="Sun Q."/>
            <person name="Sedlacek I."/>
        </authorList>
    </citation>
    <scope>NUCLEOTIDE SEQUENCE</scope>
    <source>
        <strain evidence="11">CCM 4175</strain>
    </source>
</reference>
<dbReference type="Pfam" id="PF08478">
    <property type="entry name" value="POTRA_1"/>
    <property type="match status" value="1"/>
</dbReference>
<keyword evidence="2 8" id="KW-1003">Cell membrane</keyword>
<dbReference type="InterPro" id="IPR034746">
    <property type="entry name" value="POTRA"/>
</dbReference>
<evidence type="ECO:0000259" key="10">
    <source>
        <dbReference type="PROSITE" id="PS51779"/>
    </source>
</evidence>
<keyword evidence="14" id="KW-1185">Reference proteome</keyword>
<keyword evidence="3 8" id="KW-0132">Cell division</keyword>
<evidence type="ECO:0000256" key="6">
    <source>
        <dbReference type="ARBA" id="ARBA00023136"/>
    </source>
</evidence>
<dbReference type="EMBL" id="LT906464">
    <property type="protein sequence ID" value="SNW01634.1"/>
    <property type="molecule type" value="Genomic_DNA"/>
</dbReference>
<dbReference type="InterPro" id="IPR005548">
    <property type="entry name" value="Cell_div_FtsQ/DivIB_C"/>
</dbReference>
<dbReference type="GO" id="GO:0043093">
    <property type="term" value="P:FtsZ-dependent cytokinesis"/>
    <property type="evidence" value="ECO:0007669"/>
    <property type="project" value="UniProtKB-UniRule"/>
</dbReference>
<dbReference type="Gene3D" id="3.10.20.310">
    <property type="entry name" value="membrane protein fhac"/>
    <property type="match status" value="1"/>
</dbReference>
<dbReference type="PANTHER" id="PTHR37820">
    <property type="entry name" value="CELL DIVISION PROTEIN DIVIB"/>
    <property type="match status" value="1"/>
</dbReference>
<evidence type="ECO:0000256" key="3">
    <source>
        <dbReference type="ARBA" id="ARBA00022618"/>
    </source>
</evidence>
<evidence type="ECO:0000256" key="7">
    <source>
        <dbReference type="ARBA" id="ARBA00023306"/>
    </source>
</evidence>
<gene>
    <name evidence="12" type="primary">ftsQ</name>
    <name evidence="8" type="synonym">divIB</name>
    <name evidence="11" type="ORF">GCM10007183_01660</name>
    <name evidence="12" type="ORF">SAMEA4412661_00785</name>
</gene>
<dbReference type="PROSITE" id="PS51779">
    <property type="entry name" value="POTRA"/>
    <property type="match status" value="1"/>
</dbReference>
<feature type="compositionally biased region" description="Basic and acidic residues" evidence="9">
    <location>
        <begin position="272"/>
        <end position="281"/>
    </location>
</feature>
<evidence type="ECO:0000256" key="9">
    <source>
        <dbReference type="SAM" id="MobiDB-lite"/>
    </source>
</evidence>
<evidence type="ECO:0000256" key="1">
    <source>
        <dbReference type="ARBA" id="ARBA00004370"/>
    </source>
</evidence>
<feature type="region of interest" description="Disordered" evidence="9">
    <location>
        <begin position="252"/>
        <end position="281"/>
    </location>
</feature>
<keyword evidence="6 8" id="KW-0472">Membrane</keyword>
<organism evidence="12 13">
    <name type="scientific">Staphylococcus muscae</name>
    <dbReference type="NCBI Taxonomy" id="1294"/>
    <lineage>
        <taxon>Bacteria</taxon>
        <taxon>Bacillati</taxon>
        <taxon>Bacillota</taxon>
        <taxon>Bacilli</taxon>
        <taxon>Bacillales</taxon>
        <taxon>Staphylococcaceae</taxon>
        <taxon>Staphylococcus</taxon>
    </lineage>
</organism>
<evidence type="ECO:0000256" key="2">
    <source>
        <dbReference type="ARBA" id="ARBA00022475"/>
    </source>
</evidence>
<dbReference type="InterPro" id="IPR013685">
    <property type="entry name" value="POTRA_FtsQ_type"/>
</dbReference>
<dbReference type="Gene3D" id="3.40.50.10960">
    <property type="match status" value="1"/>
</dbReference>
<comment type="function">
    <text evidence="8">Cell division protein that may be involved in stabilizing or promoting the assembly of the division complex.</text>
</comment>
<feature type="domain" description="POTRA" evidence="10">
    <location>
        <begin position="51"/>
        <end position="119"/>
    </location>
</feature>
<comment type="similarity">
    <text evidence="8">Belongs to the FtsQ/DivIB family. DivIB subfamily.</text>
</comment>
<dbReference type="HAMAP" id="MF_00912">
    <property type="entry name" value="DivIB"/>
    <property type="match status" value="1"/>
</dbReference>
<evidence type="ECO:0000313" key="12">
    <source>
        <dbReference type="EMBL" id="SNW01634.1"/>
    </source>
</evidence>
<dbReference type="PANTHER" id="PTHR37820:SF1">
    <property type="entry name" value="CELL DIVISION PROTEIN FTSQ"/>
    <property type="match status" value="1"/>
</dbReference>
<evidence type="ECO:0000313" key="11">
    <source>
        <dbReference type="EMBL" id="GGA81185.1"/>
    </source>
</evidence>
<keyword evidence="4 8" id="KW-0812">Transmembrane</keyword>
<dbReference type="InterPro" id="IPR050487">
    <property type="entry name" value="FtsQ_DivIB"/>
</dbReference>
<dbReference type="KEGG" id="smus:C7J88_00665"/>
<comment type="subcellular location">
    <subcellularLocation>
        <location evidence="8">Cell membrane</location>
        <topology evidence="8">Single-pass type II membrane protein</topology>
    </subcellularLocation>
    <subcellularLocation>
        <location evidence="1">Membrane</location>
    </subcellularLocation>
    <text evidence="8">Localizes to the division septum.</text>
</comment>
<reference evidence="12 13" key="2">
    <citation type="submission" date="2017-06" db="EMBL/GenBank/DDBJ databases">
        <authorList>
            <consortium name="Pathogen Informatics"/>
        </authorList>
    </citation>
    <scope>NUCLEOTIDE SEQUENCE [LARGE SCALE GENOMIC DNA]</scope>
    <source>
        <strain evidence="12 13">NCTC13833</strain>
    </source>
</reference>
<keyword evidence="5 8" id="KW-1133">Transmembrane helix</keyword>
<evidence type="ECO:0000256" key="5">
    <source>
        <dbReference type="ARBA" id="ARBA00022989"/>
    </source>
</evidence>
<evidence type="ECO:0000256" key="8">
    <source>
        <dbReference type="HAMAP-Rule" id="MF_00912"/>
    </source>
</evidence>
<accession>A0A240C0X9</accession>
<evidence type="ECO:0000256" key="4">
    <source>
        <dbReference type="ARBA" id="ARBA00022692"/>
    </source>
</evidence>
<evidence type="ECO:0000313" key="13">
    <source>
        <dbReference type="Proteomes" id="UP000243706"/>
    </source>
</evidence>
<dbReference type="Proteomes" id="UP000652995">
    <property type="component" value="Unassembled WGS sequence"/>
</dbReference>
<dbReference type="Pfam" id="PF03799">
    <property type="entry name" value="FtsQ_DivIB_C"/>
    <property type="match status" value="1"/>
</dbReference>